<feature type="domain" description="Ig-like" evidence="3">
    <location>
        <begin position="269"/>
        <end position="303"/>
    </location>
</feature>
<dbReference type="EMBL" id="DS476262">
    <property type="protein sequence ID" value="EDO26294.1"/>
    <property type="molecule type" value="Genomic_DNA"/>
</dbReference>
<feature type="domain" description="Ig-like" evidence="3">
    <location>
        <begin position="180"/>
        <end position="259"/>
    </location>
</feature>
<dbReference type="CDD" id="cd00096">
    <property type="entry name" value="Ig"/>
    <property type="match status" value="1"/>
</dbReference>
<dbReference type="AlphaFoldDB" id="A7TCD9"/>
<evidence type="ECO:0000313" key="5">
    <source>
        <dbReference type="Proteomes" id="UP000001593"/>
    </source>
</evidence>
<reference evidence="4 5" key="1">
    <citation type="journal article" date="2007" name="Science">
        <title>Sea anemone genome reveals ancestral eumetazoan gene repertoire and genomic organization.</title>
        <authorList>
            <person name="Putnam N.H."/>
            <person name="Srivastava M."/>
            <person name="Hellsten U."/>
            <person name="Dirks B."/>
            <person name="Chapman J."/>
            <person name="Salamov A."/>
            <person name="Terry A."/>
            <person name="Shapiro H."/>
            <person name="Lindquist E."/>
            <person name="Kapitonov V.V."/>
            <person name="Jurka J."/>
            <person name="Genikhovich G."/>
            <person name="Grigoriev I.V."/>
            <person name="Lucas S.M."/>
            <person name="Steele R.E."/>
            <person name="Finnerty J.R."/>
            <person name="Technau U."/>
            <person name="Martindale M.Q."/>
            <person name="Rokhsar D.S."/>
        </authorList>
    </citation>
    <scope>NUCLEOTIDE SEQUENCE [LARGE SCALE GENOMIC DNA]</scope>
    <source>
        <strain evidence="5">CH2 X CH6</strain>
    </source>
</reference>
<dbReference type="InterPro" id="IPR003599">
    <property type="entry name" value="Ig_sub"/>
</dbReference>
<evidence type="ECO:0000259" key="3">
    <source>
        <dbReference type="PROSITE" id="PS50835"/>
    </source>
</evidence>
<dbReference type="PANTHER" id="PTHR45080">
    <property type="entry name" value="CONTACTIN 5"/>
    <property type="match status" value="1"/>
</dbReference>
<evidence type="ECO:0000256" key="1">
    <source>
        <dbReference type="ARBA" id="ARBA00022729"/>
    </source>
</evidence>
<accession>A7TCD9</accession>
<dbReference type="SUPFAM" id="SSF48726">
    <property type="entry name" value="Immunoglobulin"/>
    <property type="match status" value="4"/>
</dbReference>
<feature type="domain" description="Ig-like" evidence="3">
    <location>
        <begin position="89"/>
        <end position="175"/>
    </location>
</feature>
<dbReference type="Pfam" id="PF13927">
    <property type="entry name" value="Ig_3"/>
    <property type="match status" value="1"/>
</dbReference>
<protein>
    <recommendedName>
        <fullName evidence="3">Ig-like domain-containing protein</fullName>
    </recommendedName>
</protein>
<dbReference type="eggNOG" id="KOG4475">
    <property type="taxonomic scope" value="Eukaryota"/>
</dbReference>
<feature type="non-terminal residue" evidence="4">
    <location>
        <position position="303"/>
    </location>
</feature>
<dbReference type="STRING" id="45351.A7TCD9"/>
<gene>
    <name evidence="4" type="ORF">NEMVEDRAFT_v1g4493</name>
</gene>
<sequence>ILAGSALTINCPTEGLPRPSVTWSVTRTQAPGVEGLQAVPIVTSRLTVAKLQLSDSGVYTCTARNLKGNDTMTSVTSIVPVEALKNLEPVSVLIGANLTAFEKAPVTLTCKATGLPLPTVRWIKGGRQLVSKGHEIVAGGRLFLGKATLGDSGEYECTATSPLGYVSAKSNLEIKVLRRDKISTDLGKNVTTLSGNTVSLLCNATGVPSPKLSWYKDGETLNISHAVLTLPTLSPSDSGLYQCEARNLKGIDDADSYLTNIAYIVTGIGSDVVTLLSSNVEVTCPVRGFPLPSITWLKDGQPL</sequence>
<dbReference type="InParanoid" id="A7TCD9"/>
<dbReference type="Pfam" id="PF07679">
    <property type="entry name" value="I-set"/>
    <property type="match status" value="1"/>
</dbReference>
<dbReference type="OMA" id="PMESLIC"/>
<dbReference type="PROSITE" id="PS50835">
    <property type="entry name" value="IG_LIKE"/>
    <property type="match status" value="4"/>
</dbReference>
<organism evidence="4 5">
    <name type="scientific">Nematostella vectensis</name>
    <name type="common">Starlet sea anemone</name>
    <dbReference type="NCBI Taxonomy" id="45351"/>
    <lineage>
        <taxon>Eukaryota</taxon>
        <taxon>Metazoa</taxon>
        <taxon>Cnidaria</taxon>
        <taxon>Anthozoa</taxon>
        <taxon>Hexacorallia</taxon>
        <taxon>Actiniaria</taxon>
        <taxon>Edwardsiidae</taxon>
        <taxon>Nematostella</taxon>
    </lineage>
</organism>
<name>A7TCD9_NEMVE</name>
<dbReference type="InterPro" id="IPR013783">
    <property type="entry name" value="Ig-like_fold"/>
</dbReference>
<feature type="domain" description="Ig-like" evidence="3">
    <location>
        <begin position="1"/>
        <end position="79"/>
    </location>
</feature>
<keyword evidence="5" id="KW-1185">Reference proteome</keyword>
<dbReference type="SMART" id="SM00408">
    <property type="entry name" value="IGc2"/>
    <property type="match status" value="3"/>
</dbReference>
<dbReference type="Proteomes" id="UP000001593">
    <property type="component" value="Unassembled WGS sequence"/>
</dbReference>
<feature type="non-terminal residue" evidence="4">
    <location>
        <position position="1"/>
    </location>
</feature>
<dbReference type="InterPro" id="IPR036179">
    <property type="entry name" value="Ig-like_dom_sf"/>
</dbReference>
<evidence type="ECO:0000313" key="4">
    <source>
        <dbReference type="EMBL" id="EDO26294.1"/>
    </source>
</evidence>
<dbReference type="HOGENOM" id="CLU_051918_1_0_1"/>
<dbReference type="InterPro" id="IPR050958">
    <property type="entry name" value="Cell_Adh-Cytoskel_Orgn"/>
</dbReference>
<dbReference type="SMART" id="SM00409">
    <property type="entry name" value="IG"/>
    <property type="match status" value="3"/>
</dbReference>
<dbReference type="InterPro" id="IPR007110">
    <property type="entry name" value="Ig-like_dom"/>
</dbReference>
<dbReference type="InterPro" id="IPR003598">
    <property type="entry name" value="Ig_sub2"/>
</dbReference>
<dbReference type="PANTHER" id="PTHR45080:SF8">
    <property type="entry name" value="IG-LIKE DOMAIN-CONTAINING PROTEIN"/>
    <property type="match status" value="1"/>
</dbReference>
<dbReference type="InterPro" id="IPR013151">
    <property type="entry name" value="Immunoglobulin_dom"/>
</dbReference>
<proteinExistence type="predicted"/>
<evidence type="ECO:0000256" key="2">
    <source>
        <dbReference type="ARBA" id="ARBA00023157"/>
    </source>
</evidence>
<dbReference type="Gene3D" id="2.60.40.10">
    <property type="entry name" value="Immunoglobulins"/>
    <property type="match status" value="4"/>
</dbReference>
<keyword evidence="2" id="KW-1015">Disulfide bond</keyword>
<dbReference type="InterPro" id="IPR013098">
    <property type="entry name" value="Ig_I-set"/>
</dbReference>
<dbReference type="Pfam" id="PF00047">
    <property type="entry name" value="ig"/>
    <property type="match status" value="1"/>
</dbReference>
<keyword evidence="1" id="KW-0732">Signal</keyword>